<dbReference type="AlphaFoldDB" id="A0AB38YC37"/>
<accession>A0AB38YC37</accession>
<dbReference type="InterPro" id="IPR050356">
    <property type="entry name" value="SulA_CellDiv_inhibitor"/>
</dbReference>
<dbReference type="EMBL" id="CP101717">
    <property type="protein sequence ID" value="WLD56845.1"/>
    <property type="molecule type" value="Genomic_DNA"/>
</dbReference>
<protein>
    <submittedName>
        <fullName evidence="4">DNA polymerase Y family protein</fullName>
    </submittedName>
</protein>
<gene>
    <name evidence="4" type="ORF">NFC81_08890</name>
</gene>
<dbReference type="InterPro" id="IPR001126">
    <property type="entry name" value="UmuC"/>
</dbReference>
<dbReference type="RefSeq" id="WP_304994129.1">
    <property type="nucleotide sequence ID" value="NZ_CP101717.1"/>
</dbReference>
<name>A0AB38YC37_9GAMM</name>
<comment type="similarity">
    <text evidence="1">Belongs to the DNA polymerase type-Y family.</text>
</comment>
<dbReference type="Gene3D" id="3.30.70.270">
    <property type="match status" value="1"/>
</dbReference>
<evidence type="ECO:0000256" key="2">
    <source>
        <dbReference type="ARBA" id="ARBA00022763"/>
    </source>
</evidence>
<dbReference type="GO" id="GO:0006281">
    <property type="term" value="P:DNA repair"/>
    <property type="evidence" value="ECO:0007669"/>
    <property type="project" value="InterPro"/>
</dbReference>
<evidence type="ECO:0000256" key="1">
    <source>
        <dbReference type="ARBA" id="ARBA00010945"/>
    </source>
</evidence>
<evidence type="ECO:0000313" key="4">
    <source>
        <dbReference type="EMBL" id="WLD56845.1"/>
    </source>
</evidence>
<feature type="domain" description="UmuC" evidence="3">
    <location>
        <begin position="25"/>
        <end position="148"/>
    </location>
</feature>
<keyword evidence="2" id="KW-0227">DNA damage</keyword>
<proteinExistence type="inferred from homology"/>
<sequence>MRWLYLHFPYLALEQQTRYWPTPKPPGVVLDSTGKQVILADPPAQAAGIHTGMSLATATALAPDLLCLDAPESQCQTALTHIAALLYRQVAQIALHPLQGLLLEINTMRRLHPNLDTLQDALTEQIGALGFTVQASRGNNPLAARLLATNGGSAANLSAEQAESKLLALSIQQCQLPSEAATALDRMGIRTLGEFLALPDASIGRRFGKALLHWRAQLNGTLADPQTWYVPPQRFYRHIDLNEDIRYTQGLLFPLQMVFKELEGYLIDAQQCTDEIQLRLNYREHPATLISLGSAVAAHKAEDWLKIARLKLERLTLYADVIHFDVKVRRLLPLAPESLSVLHTTDERATRPTALKRFTSHLQARLGKASVRQLRMHADHRPHLSVREQAFSAAEPQSVPHTHPDTGWPQHRPYWLLYQPQPVARKRLNLLGGPERIETGWWDAHAVCRDYYRAQLPDRSLCWVYRQPDQQWFIAGYFG</sequence>
<dbReference type="PANTHER" id="PTHR35369">
    <property type="entry name" value="BLR3025 PROTEIN-RELATED"/>
    <property type="match status" value="1"/>
</dbReference>
<dbReference type="InterPro" id="IPR043502">
    <property type="entry name" value="DNA/RNA_pol_sf"/>
</dbReference>
<organism evidence="4">
    <name type="scientific">Salinispirillum sp. LH 10-3-1</name>
    <dbReference type="NCBI Taxonomy" id="2952525"/>
    <lineage>
        <taxon>Bacteria</taxon>
        <taxon>Pseudomonadati</taxon>
        <taxon>Pseudomonadota</taxon>
        <taxon>Gammaproteobacteria</taxon>
        <taxon>Oceanospirillales</taxon>
        <taxon>Saccharospirillaceae</taxon>
        <taxon>Salinispirillum</taxon>
    </lineage>
</organism>
<dbReference type="InterPro" id="IPR043128">
    <property type="entry name" value="Rev_trsase/Diguanyl_cyclase"/>
</dbReference>
<dbReference type="Gene3D" id="3.40.1170.60">
    <property type="match status" value="1"/>
</dbReference>
<dbReference type="PANTHER" id="PTHR35369:SF2">
    <property type="entry name" value="BLR3025 PROTEIN"/>
    <property type="match status" value="1"/>
</dbReference>
<reference evidence="4" key="1">
    <citation type="submission" date="2022-07" db="EMBL/GenBank/DDBJ databases">
        <title>Complete genome sequence of Salinispirillum sp. LH10-3-1 capable of multiple carbohydrate inversion isolated from a soda lake.</title>
        <authorList>
            <person name="Liu J."/>
            <person name="Zhai Y."/>
            <person name="Zhang H."/>
            <person name="Yang H."/>
            <person name="Qu J."/>
            <person name="Li J."/>
        </authorList>
    </citation>
    <scope>NUCLEOTIDE SEQUENCE</scope>
    <source>
        <strain evidence="4">LH 10-3-1</strain>
    </source>
</reference>
<dbReference type="SUPFAM" id="SSF56672">
    <property type="entry name" value="DNA/RNA polymerases"/>
    <property type="match status" value="1"/>
</dbReference>
<dbReference type="CDD" id="cd03468">
    <property type="entry name" value="PolY_like"/>
    <property type="match status" value="1"/>
</dbReference>
<dbReference type="Pfam" id="PF00817">
    <property type="entry name" value="IMS"/>
    <property type="match status" value="1"/>
</dbReference>
<evidence type="ECO:0000259" key="3">
    <source>
        <dbReference type="Pfam" id="PF00817"/>
    </source>
</evidence>